<keyword evidence="2 4" id="KW-0103">Bromodomain</keyword>
<dbReference type="CDD" id="cd04369">
    <property type="entry name" value="Bromodomain"/>
    <property type="match status" value="1"/>
</dbReference>
<dbReference type="PROSITE" id="PS50014">
    <property type="entry name" value="BROMODOMAIN_2"/>
    <property type="match status" value="1"/>
</dbReference>
<dbReference type="EMBL" id="CAKKNE010000002">
    <property type="protein sequence ID" value="CAH0368896.1"/>
    <property type="molecule type" value="Genomic_DNA"/>
</dbReference>
<dbReference type="InterPro" id="IPR036427">
    <property type="entry name" value="Bromodomain-like_sf"/>
</dbReference>
<evidence type="ECO:0000256" key="1">
    <source>
        <dbReference type="ARBA" id="ARBA00023015"/>
    </source>
</evidence>
<evidence type="ECO:0000259" key="6">
    <source>
        <dbReference type="PROSITE" id="PS50014"/>
    </source>
</evidence>
<feature type="domain" description="Bromo" evidence="6">
    <location>
        <begin position="257"/>
        <end position="327"/>
    </location>
</feature>
<feature type="region of interest" description="Disordered" evidence="5">
    <location>
        <begin position="1"/>
        <end position="69"/>
    </location>
</feature>
<dbReference type="AlphaFoldDB" id="A0A8J2SJV5"/>
<dbReference type="OrthoDB" id="21449at2759"/>
<dbReference type="Gene3D" id="1.20.920.10">
    <property type="entry name" value="Bromodomain-like"/>
    <property type="match status" value="1"/>
</dbReference>
<evidence type="ECO:0000313" key="8">
    <source>
        <dbReference type="EMBL" id="CAH0368896.1"/>
    </source>
</evidence>
<name>A0A8J2SJV5_9STRA</name>
<dbReference type="Gene3D" id="2.30.30.140">
    <property type="match status" value="2"/>
</dbReference>
<dbReference type="Pfam" id="PF00855">
    <property type="entry name" value="PWWP"/>
    <property type="match status" value="1"/>
</dbReference>
<comment type="caution">
    <text evidence="8">The sequence shown here is derived from an EMBL/GenBank/DDBJ whole genome shotgun (WGS) entry which is preliminary data.</text>
</comment>
<dbReference type="SUPFAM" id="SSF63748">
    <property type="entry name" value="Tudor/PWWP/MBT"/>
    <property type="match status" value="2"/>
</dbReference>
<evidence type="ECO:0000256" key="5">
    <source>
        <dbReference type="SAM" id="MobiDB-lite"/>
    </source>
</evidence>
<dbReference type="CDD" id="cd05162">
    <property type="entry name" value="PWWP"/>
    <property type="match status" value="1"/>
</dbReference>
<accession>A0A8J2SJV5</accession>
<organism evidence="8 9">
    <name type="scientific">Pelagomonas calceolata</name>
    <dbReference type="NCBI Taxonomy" id="35677"/>
    <lineage>
        <taxon>Eukaryota</taxon>
        <taxon>Sar</taxon>
        <taxon>Stramenopiles</taxon>
        <taxon>Ochrophyta</taxon>
        <taxon>Pelagophyceae</taxon>
        <taxon>Pelagomonadales</taxon>
        <taxon>Pelagomonadaceae</taxon>
        <taxon>Pelagomonas</taxon>
    </lineage>
</organism>
<dbReference type="InterPro" id="IPR001487">
    <property type="entry name" value="Bromodomain"/>
</dbReference>
<dbReference type="SUPFAM" id="SSF47370">
    <property type="entry name" value="Bromodomain"/>
    <property type="match status" value="1"/>
</dbReference>
<evidence type="ECO:0000256" key="4">
    <source>
        <dbReference type="PROSITE-ProRule" id="PRU00035"/>
    </source>
</evidence>
<feature type="domain" description="PWWP" evidence="7">
    <location>
        <begin position="472"/>
        <end position="539"/>
    </location>
</feature>
<evidence type="ECO:0000256" key="2">
    <source>
        <dbReference type="ARBA" id="ARBA00023117"/>
    </source>
</evidence>
<dbReference type="InterPro" id="IPR000313">
    <property type="entry name" value="PWWP_dom"/>
</dbReference>
<proteinExistence type="predicted"/>
<keyword evidence="9" id="KW-1185">Reference proteome</keyword>
<dbReference type="SMART" id="SM00297">
    <property type="entry name" value="BROMO"/>
    <property type="match status" value="1"/>
</dbReference>
<evidence type="ECO:0000256" key="3">
    <source>
        <dbReference type="ARBA" id="ARBA00023163"/>
    </source>
</evidence>
<dbReference type="CDD" id="cd20404">
    <property type="entry name" value="Tudor_Agenet_AtEML-like"/>
    <property type="match status" value="1"/>
</dbReference>
<sequence>MERPPMPKLETPDDAAPQPPTSRKIPLPRNPRTPEEINAFFPPPSDAAPPQPPAPPPAPAPPPPPAAAAARWTFEARQQLSLVVSGLPPPCLQDVVTIIFGQQTIQNGDEFTVDFAKLGVTICDRLQDYVEQQGTRVMQMQAGEPINDVPQIQRSPVSDEPPPKRQKAAESGTVGAAVRGRLPGRVVLDAKLDTARGAHSVVAAKGRLHLLLDDASLGLRWLDADAAEGHFREHRAGVEAAARVPRGACLEVLGWLRQLDVSEPFARPVEGVPRYTELVSDPVDLGLIQRRLEGDGYRETGAAGFAADVRRVHANAALYCEPSPNADDVVVYRMAQVLRAAFEHKWRQVLEANIGRETEAGATFAAADEEVRKEAGDDDVMELQHVKPHAGDPEALVDKRVEVHWPRDKVWYAGVVTEYRAKDGRHRVDYDDGHSEWLDLNRPQTVYRIVGSSTFSDNKPQQDDSLLSVQKLGVLVWAKSGAHPWWPGELCLPAATKFMEALPPPRPGARMPRQRMVIYFGENQFDILPENAVVPLESRPEPRGKGTADLVKAYELALERGRELEKA</sequence>
<dbReference type="Proteomes" id="UP000789595">
    <property type="component" value="Unassembled WGS sequence"/>
</dbReference>
<reference evidence="8" key="1">
    <citation type="submission" date="2021-11" db="EMBL/GenBank/DDBJ databases">
        <authorList>
            <consortium name="Genoscope - CEA"/>
            <person name="William W."/>
        </authorList>
    </citation>
    <scope>NUCLEOTIDE SEQUENCE</scope>
</reference>
<dbReference type="Pfam" id="PF00439">
    <property type="entry name" value="Bromodomain"/>
    <property type="match status" value="1"/>
</dbReference>
<evidence type="ECO:0008006" key="10">
    <source>
        <dbReference type="Google" id="ProtNLM"/>
    </source>
</evidence>
<dbReference type="PANTHER" id="PTHR45926">
    <property type="entry name" value="OSJNBA0053K19.4 PROTEIN"/>
    <property type="match status" value="1"/>
</dbReference>
<feature type="compositionally biased region" description="Pro residues" evidence="5">
    <location>
        <begin position="41"/>
        <end position="66"/>
    </location>
</feature>
<evidence type="ECO:0000259" key="7">
    <source>
        <dbReference type="PROSITE" id="PS50812"/>
    </source>
</evidence>
<protein>
    <recommendedName>
        <fullName evidence="10">Bromo domain-containing protein</fullName>
    </recommendedName>
</protein>
<feature type="region of interest" description="Disordered" evidence="5">
    <location>
        <begin position="146"/>
        <end position="174"/>
    </location>
</feature>
<dbReference type="PROSITE" id="PS50812">
    <property type="entry name" value="PWWP"/>
    <property type="match status" value="1"/>
</dbReference>
<keyword evidence="1" id="KW-0805">Transcription regulation</keyword>
<dbReference type="InterPro" id="IPR038336">
    <property type="entry name" value="NET_sf"/>
</dbReference>
<keyword evidence="3" id="KW-0804">Transcription</keyword>
<dbReference type="Gene3D" id="1.20.1270.220">
    <property type="match status" value="1"/>
</dbReference>
<dbReference type="Pfam" id="PF17035">
    <property type="entry name" value="BET"/>
    <property type="match status" value="1"/>
</dbReference>
<evidence type="ECO:0000313" key="9">
    <source>
        <dbReference type="Proteomes" id="UP000789595"/>
    </source>
</evidence>
<dbReference type="InterPro" id="IPR027353">
    <property type="entry name" value="NET_dom"/>
</dbReference>
<dbReference type="SMART" id="SM00293">
    <property type="entry name" value="PWWP"/>
    <property type="match status" value="1"/>
</dbReference>
<gene>
    <name evidence="8" type="ORF">PECAL_2P19970</name>
</gene>